<gene>
    <name evidence="1" type="ORF">PLEPLA_LOCUS28996</name>
</gene>
<evidence type="ECO:0000313" key="1">
    <source>
        <dbReference type="EMBL" id="CAB1441214.1"/>
    </source>
</evidence>
<dbReference type="AlphaFoldDB" id="A0A9N7V347"/>
<protein>
    <submittedName>
        <fullName evidence="1">Uncharacterized protein</fullName>
    </submittedName>
</protein>
<keyword evidence="2" id="KW-1185">Reference proteome</keyword>
<accession>A0A9N7V347</accession>
<name>A0A9N7V347_PLEPL</name>
<organism evidence="1 2">
    <name type="scientific">Pleuronectes platessa</name>
    <name type="common">European plaice</name>
    <dbReference type="NCBI Taxonomy" id="8262"/>
    <lineage>
        <taxon>Eukaryota</taxon>
        <taxon>Metazoa</taxon>
        <taxon>Chordata</taxon>
        <taxon>Craniata</taxon>
        <taxon>Vertebrata</taxon>
        <taxon>Euteleostomi</taxon>
        <taxon>Actinopterygii</taxon>
        <taxon>Neopterygii</taxon>
        <taxon>Teleostei</taxon>
        <taxon>Neoteleostei</taxon>
        <taxon>Acanthomorphata</taxon>
        <taxon>Carangaria</taxon>
        <taxon>Pleuronectiformes</taxon>
        <taxon>Pleuronectoidei</taxon>
        <taxon>Pleuronectidae</taxon>
        <taxon>Pleuronectes</taxon>
    </lineage>
</organism>
<sequence length="191" mass="21347">MDEPQAVPRLYCPPPAATTPSKVLQSLIHLPGLWGWGDGGGGGTLCPQSNQSLSKHTKVLLLLQLETWLNGEEATLLDRSQLHFILIRKFSRASLSAQTENKYITSFFKRPVSFASAADWMEVGRRRQFEFPLLKQVVLRIGSDPACYIASSTLISSSPRSTSIINSRVFGSRRSRRRRRLSSRAQKHHGS</sequence>
<comment type="caution">
    <text evidence="1">The sequence shown here is derived from an EMBL/GenBank/DDBJ whole genome shotgun (WGS) entry which is preliminary data.</text>
</comment>
<reference evidence="1" key="1">
    <citation type="submission" date="2020-03" db="EMBL/GenBank/DDBJ databases">
        <authorList>
            <person name="Weist P."/>
        </authorList>
    </citation>
    <scope>NUCLEOTIDE SEQUENCE</scope>
</reference>
<proteinExistence type="predicted"/>
<evidence type="ECO:0000313" key="2">
    <source>
        <dbReference type="Proteomes" id="UP001153269"/>
    </source>
</evidence>
<dbReference type="Proteomes" id="UP001153269">
    <property type="component" value="Unassembled WGS sequence"/>
</dbReference>
<dbReference type="EMBL" id="CADEAL010002591">
    <property type="protein sequence ID" value="CAB1441214.1"/>
    <property type="molecule type" value="Genomic_DNA"/>
</dbReference>